<dbReference type="InParanoid" id="A0A168M228"/>
<name>A0A168M228_ABSGL</name>
<evidence type="ECO:0000313" key="3">
    <source>
        <dbReference type="Proteomes" id="UP000078561"/>
    </source>
</evidence>
<dbReference type="EMBL" id="LT551975">
    <property type="protein sequence ID" value="SAL97835.1"/>
    <property type="molecule type" value="Genomic_DNA"/>
</dbReference>
<dbReference type="Proteomes" id="UP000078561">
    <property type="component" value="Unassembled WGS sequence"/>
</dbReference>
<keyword evidence="3" id="KW-1185">Reference proteome</keyword>
<dbReference type="AlphaFoldDB" id="A0A168M228"/>
<reference evidence="2" key="1">
    <citation type="submission" date="2016-04" db="EMBL/GenBank/DDBJ databases">
        <authorList>
            <person name="Evans L.H."/>
            <person name="Alamgir A."/>
            <person name="Owens N."/>
            <person name="Weber N.D."/>
            <person name="Virtaneva K."/>
            <person name="Barbian K."/>
            <person name="Babar A."/>
            <person name="Rosenke K."/>
        </authorList>
    </citation>
    <scope>NUCLEOTIDE SEQUENCE [LARGE SCALE GENOMIC DNA]</scope>
    <source>
        <strain evidence="2">CBS 101.48</strain>
    </source>
</reference>
<organism evidence="2">
    <name type="scientific">Absidia glauca</name>
    <name type="common">Pin mould</name>
    <dbReference type="NCBI Taxonomy" id="4829"/>
    <lineage>
        <taxon>Eukaryota</taxon>
        <taxon>Fungi</taxon>
        <taxon>Fungi incertae sedis</taxon>
        <taxon>Mucoromycota</taxon>
        <taxon>Mucoromycotina</taxon>
        <taxon>Mucoromycetes</taxon>
        <taxon>Mucorales</taxon>
        <taxon>Cunninghamellaceae</taxon>
        <taxon>Absidia</taxon>
    </lineage>
</organism>
<feature type="region of interest" description="Disordered" evidence="1">
    <location>
        <begin position="90"/>
        <end position="121"/>
    </location>
</feature>
<accession>A0A168M228</accession>
<evidence type="ECO:0000256" key="1">
    <source>
        <dbReference type="SAM" id="MobiDB-lite"/>
    </source>
</evidence>
<gene>
    <name evidence="2" type="primary">ABSGL_03354.1 scaffold 4465</name>
</gene>
<evidence type="ECO:0000313" key="2">
    <source>
        <dbReference type="EMBL" id="SAL97835.1"/>
    </source>
</evidence>
<protein>
    <submittedName>
        <fullName evidence="2">Uncharacterized protein</fullName>
    </submittedName>
</protein>
<proteinExistence type="predicted"/>
<sequence>MLKQAAPPKQSTPPTIFMILMILELSCNTREGSVFSVGSAITVEGNPVFEAPPVPNRRRSVARPTPVIPRERVIPDVVASSSALAPRERVIPDVVASSSVPKNKRKAATPGSQTKRKANNP</sequence>